<evidence type="ECO:0000256" key="4">
    <source>
        <dbReference type="SAM" id="SignalP"/>
    </source>
</evidence>
<protein>
    <submittedName>
        <fullName evidence="5">Flagellar filament protein FlaA</fullName>
    </submittedName>
</protein>
<keyword evidence="2" id="KW-0574">Periplasm</keyword>
<evidence type="ECO:0000313" key="6">
    <source>
        <dbReference type="Proteomes" id="UP001056981"/>
    </source>
</evidence>
<dbReference type="GO" id="GO:0055040">
    <property type="term" value="C:periplasmic flagellum"/>
    <property type="evidence" value="ECO:0007669"/>
    <property type="project" value="UniProtKB-SubCell"/>
</dbReference>
<gene>
    <name evidence="5" type="ORF">E4N86_03695</name>
</gene>
<dbReference type="RefSeq" id="WP_253716388.1">
    <property type="nucleotide sequence ID" value="NZ_CP051522.1"/>
</dbReference>
<comment type="subcellular location">
    <subcellularLocation>
        <location evidence="1">Periplasmic flagellum</location>
    </subcellularLocation>
</comment>
<feature type="chain" id="PRO_5040164125" evidence="4">
    <location>
        <begin position="21"/>
        <end position="248"/>
    </location>
</feature>
<dbReference type="InterPro" id="IPR006714">
    <property type="entry name" value="FlaA"/>
</dbReference>
<dbReference type="GO" id="GO:0071973">
    <property type="term" value="P:bacterial-type flagellum-dependent cell motility"/>
    <property type="evidence" value="ECO:0007669"/>
    <property type="project" value="InterPro"/>
</dbReference>
<proteinExistence type="predicted"/>
<dbReference type="Pfam" id="PF04620">
    <property type="entry name" value="FlaA"/>
    <property type="match status" value="1"/>
</dbReference>
<dbReference type="Proteomes" id="UP001056981">
    <property type="component" value="Chromosome"/>
</dbReference>
<accession>A0A9Q9EWN9</accession>
<reference evidence="5" key="1">
    <citation type="submission" date="2020-04" db="EMBL/GenBank/DDBJ databases">
        <title>Comparative genomics of oral phylogroup-2 Treponema strains.</title>
        <authorList>
            <person name="Zeng H."/>
            <person name="Chan Y.K."/>
            <person name="Watt R.M."/>
        </authorList>
    </citation>
    <scope>NUCLEOTIDE SEQUENCE</scope>
    <source>
        <strain evidence="5">OMZ 905</strain>
    </source>
</reference>
<keyword evidence="4" id="KW-0732">Signal</keyword>
<dbReference type="GO" id="GO:0030288">
    <property type="term" value="C:outer membrane-bounded periplasmic space"/>
    <property type="evidence" value="ECO:0007669"/>
    <property type="project" value="InterPro"/>
</dbReference>
<dbReference type="EMBL" id="CP051635">
    <property type="protein sequence ID" value="UTC99853.1"/>
    <property type="molecule type" value="Genomic_DNA"/>
</dbReference>
<keyword evidence="5" id="KW-0282">Flagellum</keyword>
<name>A0A9Q9EWN9_TREDN</name>
<feature type="signal peptide" evidence="4">
    <location>
        <begin position="1"/>
        <end position="20"/>
    </location>
</feature>
<evidence type="ECO:0000313" key="5">
    <source>
        <dbReference type="EMBL" id="UTC99853.1"/>
    </source>
</evidence>
<evidence type="ECO:0000256" key="2">
    <source>
        <dbReference type="ARBA" id="ARBA00022764"/>
    </source>
</evidence>
<evidence type="ECO:0000256" key="1">
    <source>
        <dbReference type="ARBA" id="ARBA00004631"/>
    </source>
</evidence>
<keyword evidence="5" id="KW-0969">Cilium</keyword>
<keyword evidence="5" id="KW-0966">Cell projection</keyword>
<evidence type="ECO:0000256" key="3">
    <source>
        <dbReference type="ARBA" id="ARBA00023143"/>
    </source>
</evidence>
<organism evidence="5 6">
    <name type="scientific">Treponema denticola</name>
    <dbReference type="NCBI Taxonomy" id="158"/>
    <lineage>
        <taxon>Bacteria</taxon>
        <taxon>Pseudomonadati</taxon>
        <taxon>Spirochaetota</taxon>
        <taxon>Spirochaetia</taxon>
        <taxon>Spirochaetales</taxon>
        <taxon>Treponemataceae</taxon>
        <taxon>Treponema</taxon>
    </lineage>
</organism>
<dbReference type="AlphaFoldDB" id="A0A9Q9EWN9"/>
<sequence>MKKRVAIILFLVGLVSFSFAQQNTNENDFSTIDAADPNKVGIDTAEQRIKEVSIDKFETEGTWYATMSADEGVVRARLFDGNPLNKKPIPAEEGLELKDDKVLGVKVSFYRRGYNSFEVHATKALPVEGIAKTASVWVVGRSYPHVMKLLVEDFWGKRFELYVGKLNHSGWKLMTVAIPPQNSAGKTGIIQKDYHYGTSMGLKIVGFRVECDPEEAYGHYYIYFDDLRVVSDLYEVDMRDKDDMFDNW</sequence>
<keyword evidence="3" id="KW-0975">Bacterial flagellum</keyword>